<dbReference type="GO" id="GO:0005737">
    <property type="term" value="C:cytoplasm"/>
    <property type="evidence" value="ECO:0007669"/>
    <property type="project" value="TreeGrafter"/>
</dbReference>
<evidence type="ECO:0000256" key="1">
    <source>
        <dbReference type="ARBA" id="ARBA00022559"/>
    </source>
</evidence>
<evidence type="ECO:0000259" key="5">
    <source>
        <dbReference type="PROSITE" id="PS51352"/>
    </source>
</evidence>
<dbReference type="AlphaFoldDB" id="A0A3B0R8X7"/>
<dbReference type="InterPro" id="IPR037944">
    <property type="entry name" value="PRX5-like"/>
</dbReference>
<keyword evidence="3" id="KW-0560">Oxidoreductase</keyword>
<feature type="domain" description="Thioredoxin" evidence="5">
    <location>
        <begin position="3"/>
        <end position="160"/>
    </location>
</feature>
<evidence type="ECO:0000256" key="3">
    <source>
        <dbReference type="ARBA" id="ARBA00023002"/>
    </source>
</evidence>
<dbReference type="PANTHER" id="PTHR10430:SF16">
    <property type="entry name" value="PEROXIREDOXIN-5, MITOCHONDRIAL"/>
    <property type="match status" value="1"/>
</dbReference>
<dbReference type="GO" id="GO:0045454">
    <property type="term" value="P:cell redox homeostasis"/>
    <property type="evidence" value="ECO:0007669"/>
    <property type="project" value="TreeGrafter"/>
</dbReference>
<dbReference type="InterPro" id="IPR036249">
    <property type="entry name" value="Thioredoxin-like_sf"/>
</dbReference>
<evidence type="ECO:0000313" key="6">
    <source>
        <dbReference type="EMBL" id="VAV88649.1"/>
    </source>
</evidence>
<dbReference type="InterPro" id="IPR013766">
    <property type="entry name" value="Thioredoxin_domain"/>
</dbReference>
<dbReference type="FunFam" id="3.40.30.10:FF:000020">
    <property type="entry name" value="Peroxiredoxin"/>
    <property type="match status" value="1"/>
</dbReference>
<sequence>MTIQIGDTLPDANFMTMTEQGPTPLDTDAVFKGKTVALLSLPGAFTPTCSAQHLPGFQQHAKALRAKGVDSIVCTSVNDVFVLHAWEKDQGTSGDITMLADGNGTFVTALGLDFDGSAFGMGRRGQRFSLLVKDGVVTHINIEEPGEFRVSSAEYLLEQL</sequence>
<dbReference type="GO" id="GO:0034599">
    <property type="term" value="P:cellular response to oxidative stress"/>
    <property type="evidence" value="ECO:0007669"/>
    <property type="project" value="InterPro"/>
</dbReference>
<keyword evidence="1" id="KW-0575">Peroxidase</keyword>
<evidence type="ECO:0000256" key="2">
    <source>
        <dbReference type="ARBA" id="ARBA00022862"/>
    </source>
</evidence>
<keyword evidence="4" id="KW-0676">Redox-active center</keyword>
<dbReference type="GO" id="GO:0042744">
    <property type="term" value="P:hydrogen peroxide catabolic process"/>
    <property type="evidence" value="ECO:0007669"/>
    <property type="project" value="TreeGrafter"/>
</dbReference>
<dbReference type="GO" id="GO:0008379">
    <property type="term" value="F:thioredoxin peroxidase activity"/>
    <property type="evidence" value="ECO:0007669"/>
    <property type="project" value="InterPro"/>
</dbReference>
<dbReference type="EMBL" id="UOEE01000071">
    <property type="protein sequence ID" value="VAV88649.1"/>
    <property type="molecule type" value="Genomic_DNA"/>
</dbReference>
<gene>
    <name evidence="6" type="ORF">MNBD_ALPHA06-349</name>
</gene>
<organism evidence="6">
    <name type="scientific">hydrothermal vent metagenome</name>
    <dbReference type="NCBI Taxonomy" id="652676"/>
    <lineage>
        <taxon>unclassified sequences</taxon>
        <taxon>metagenomes</taxon>
        <taxon>ecological metagenomes</taxon>
    </lineage>
</organism>
<dbReference type="CDD" id="cd03013">
    <property type="entry name" value="PRX5_like"/>
    <property type="match status" value="1"/>
</dbReference>
<dbReference type="PROSITE" id="PS51352">
    <property type="entry name" value="THIOREDOXIN_2"/>
    <property type="match status" value="1"/>
</dbReference>
<dbReference type="Gene3D" id="3.40.30.10">
    <property type="entry name" value="Glutaredoxin"/>
    <property type="match status" value="1"/>
</dbReference>
<dbReference type="Pfam" id="PF08534">
    <property type="entry name" value="Redoxin"/>
    <property type="match status" value="1"/>
</dbReference>
<evidence type="ECO:0000256" key="4">
    <source>
        <dbReference type="ARBA" id="ARBA00023284"/>
    </source>
</evidence>
<proteinExistence type="predicted"/>
<name>A0A3B0R8X7_9ZZZZ</name>
<keyword evidence="2" id="KW-0049">Antioxidant</keyword>
<dbReference type="PANTHER" id="PTHR10430">
    <property type="entry name" value="PEROXIREDOXIN"/>
    <property type="match status" value="1"/>
</dbReference>
<reference evidence="6" key="1">
    <citation type="submission" date="2018-06" db="EMBL/GenBank/DDBJ databases">
        <authorList>
            <person name="Zhirakovskaya E."/>
        </authorList>
    </citation>
    <scope>NUCLEOTIDE SEQUENCE</scope>
</reference>
<protein>
    <submittedName>
        <fullName evidence="6">Peroxiredoxin</fullName>
    </submittedName>
</protein>
<accession>A0A3B0R8X7</accession>
<dbReference type="SUPFAM" id="SSF52833">
    <property type="entry name" value="Thioredoxin-like"/>
    <property type="match status" value="1"/>
</dbReference>
<dbReference type="InterPro" id="IPR013740">
    <property type="entry name" value="Redoxin"/>
</dbReference>